<dbReference type="RefSeq" id="WP_011603940.1">
    <property type="nucleotide sequence ID" value="NC_008278.1"/>
</dbReference>
<organism evidence="2 3">
    <name type="scientific">Frankia alni (strain DSM 45986 / CECT 9034 / ACN14a)</name>
    <dbReference type="NCBI Taxonomy" id="326424"/>
    <lineage>
        <taxon>Bacteria</taxon>
        <taxon>Bacillati</taxon>
        <taxon>Actinomycetota</taxon>
        <taxon>Actinomycetes</taxon>
        <taxon>Frankiales</taxon>
        <taxon>Frankiaceae</taxon>
        <taxon>Frankia</taxon>
    </lineage>
</organism>
<sequence length="125" mass="12927">MVYVTSSPKLPAPGVAAVSPAGQRVVILREGEVVTPAFAAYLEDLLRSTCTAGLPSQPGRPPAHRLRLPMRCLGRPLVVILLAVITAAHLALTATNPARLLPDAADGLHRSGARAAVTITAPPTT</sequence>
<proteinExistence type="predicted"/>
<evidence type="ECO:0000256" key="1">
    <source>
        <dbReference type="SAM" id="Phobius"/>
    </source>
</evidence>
<keyword evidence="1" id="KW-0812">Transmembrane</keyword>
<keyword evidence="3" id="KW-1185">Reference proteome</keyword>
<keyword evidence="1" id="KW-1133">Transmembrane helix</keyword>
<dbReference type="EMBL" id="CT573213">
    <property type="protein sequence ID" value="CAJ61432.1"/>
    <property type="molecule type" value="Genomic_DNA"/>
</dbReference>
<dbReference type="AlphaFoldDB" id="Q0RM20"/>
<accession>Q0RM20</accession>
<dbReference type="KEGG" id="fal:FRAAL2788"/>
<reference evidence="2 3" key="1">
    <citation type="journal article" date="2007" name="Genome Res.">
        <title>Genome characteristics of facultatively symbiotic Frankia sp. strains reflect host range and host plant biogeography.</title>
        <authorList>
            <person name="Normand P."/>
            <person name="Lapierre P."/>
            <person name="Tisa L.S."/>
            <person name="Gogarten J.P."/>
            <person name="Alloisio N."/>
            <person name="Bagnarol E."/>
            <person name="Bassi C.A."/>
            <person name="Berry A.M."/>
            <person name="Bickhart D.M."/>
            <person name="Choisne N."/>
            <person name="Couloux A."/>
            <person name="Cournoyer B."/>
            <person name="Cruveiller S."/>
            <person name="Daubin V."/>
            <person name="Demange N."/>
            <person name="Francino M.P."/>
            <person name="Goltsman E."/>
            <person name="Huang Y."/>
            <person name="Kopp O.R."/>
            <person name="Labarre L."/>
            <person name="Lapidus A."/>
            <person name="Lavire C."/>
            <person name="Marechal J."/>
            <person name="Martinez M."/>
            <person name="Mastronunzio J.E."/>
            <person name="Mullin B.C."/>
            <person name="Niemann J."/>
            <person name="Pujic P."/>
            <person name="Rawnsley T."/>
            <person name="Rouy Z."/>
            <person name="Schenowitz C."/>
            <person name="Sellstedt A."/>
            <person name="Tavares F."/>
            <person name="Tomkins J.P."/>
            <person name="Vallenet D."/>
            <person name="Valverde C."/>
            <person name="Wall L.G."/>
            <person name="Wang Y."/>
            <person name="Medigue C."/>
            <person name="Benson D.R."/>
        </authorList>
    </citation>
    <scope>NUCLEOTIDE SEQUENCE [LARGE SCALE GENOMIC DNA]</scope>
    <source>
        <strain evidence="3">DSM 45986 / CECT 9034 / ACN14a</strain>
    </source>
</reference>
<protein>
    <submittedName>
        <fullName evidence="2">Uncharacterized protein</fullName>
    </submittedName>
</protein>
<gene>
    <name evidence="2" type="ordered locus">FRAAL2788</name>
</gene>
<name>Q0RM20_FRAAA</name>
<keyword evidence="1" id="KW-0472">Membrane</keyword>
<evidence type="ECO:0000313" key="2">
    <source>
        <dbReference type="EMBL" id="CAJ61432.1"/>
    </source>
</evidence>
<dbReference type="Proteomes" id="UP000000657">
    <property type="component" value="Chromosome"/>
</dbReference>
<dbReference type="HOGENOM" id="CLU_1989371_0_0_11"/>
<evidence type="ECO:0000313" key="3">
    <source>
        <dbReference type="Proteomes" id="UP000000657"/>
    </source>
</evidence>
<feature type="transmembrane region" description="Helical" evidence="1">
    <location>
        <begin position="73"/>
        <end position="92"/>
    </location>
</feature>